<evidence type="ECO:0000313" key="2">
    <source>
        <dbReference type="EMBL" id="EJN58009.1"/>
    </source>
</evidence>
<evidence type="ECO:0000256" key="1">
    <source>
        <dbReference type="SAM" id="MobiDB-lite"/>
    </source>
</evidence>
<dbReference type="Proteomes" id="UP000007813">
    <property type="component" value="Unassembled WGS sequence"/>
</dbReference>
<feature type="compositionally biased region" description="Low complexity" evidence="1">
    <location>
        <begin position="1451"/>
        <end position="1460"/>
    </location>
</feature>
<accession>J3JE32</accession>
<reference evidence="2 3" key="1">
    <citation type="journal article" date="2012" name="J. Bacteriol.">
        <title>Draft Genome Sequence of the Extremely Halophilic Archaeon Halogranum salarium B-1T.</title>
        <authorList>
            <person name="Kim K.K."/>
            <person name="Lee K.C."/>
            <person name="Lee J.S."/>
        </authorList>
    </citation>
    <scope>NUCLEOTIDE SEQUENCE [LARGE SCALE GENOMIC DNA]</scope>
    <source>
        <strain evidence="2 3">B-1</strain>
    </source>
</reference>
<dbReference type="InterPro" id="IPR013783">
    <property type="entry name" value="Ig-like_fold"/>
</dbReference>
<comment type="caution">
    <text evidence="2">The sequence shown here is derived from an EMBL/GenBank/DDBJ whole genome shotgun (WGS) entry which is preliminary data.</text>
</comment>
<dbReference type="EMBL" id="ALJD01000009">
    <property type="protein sequence ID" value="EJN58009.1"/>
    <property type="molecule type" value="Genomic_DNA"/>
</dbReference>
<feature type="region of interest" description="Disordered" evidence="1">
    <location>
        <begin position="1451"/>
        <end position="1475"/>
    </location>
</feature>
<proteinExistence type="predicted"/>
<name>J3JE32_9EURY</name>
<feature type="region of interest" description="Disordered" evidence="1">
    <location>
        <begin position="1022"/>
        <end position="1073"/>
    </location>
</feature>
<feature type="compositionally biased region" description="Basic and acidic residues" evidence="1">
    <location>
        <begin position="1031"/>
        <end position="1057"/>
    </location>
</feature>
<feature type="region of interest" description="Disordered" evidence="1">
    <location>
        <begin position="1408"/>
        <end position="1428"/>
    </location>
</feature>
<dbReference type="eggNOG" id="arCOG05978">
    <property type="taxonomic scope" value="Archaea"/>
</dbReference>
<evidence type="ECO:0000313" key="3">
    <source>
        <dbReference type="Proteomes" id="UP000007813"/>
    </source>
</evidence>
<dbReference type="Gene3D" id="2.60.40.10">
    <property type="entry name" value="Immunoglobulins"/>
    <property type="match status" value="1"/>
</dbReference>
<dbReference type="PATRIC" id="fig|1210908.3.peg.3262"/>
<organism evidence="2 3">
    <name type="scientific">Halogranum salarium B-1</name>
    <dbReference type="NCBI Taxonomy" id="1210908"/>
    <lineage>
        <taxon>Archaea</taxon>
        <taxon>Methanobacteriati</taxon>
        <taxon>Methanobacteriota</taxon>
        <taxon>Stenosarchaea group</taxon>
        <taxon>Halobacteria</taxon>
        <taxon>Halobacteriales</taxon>
        <taxon>Haloferacaceae</taxon>
    </lineage>
</organism>
<protein>
    <submittedName>
        <fullName evidence="2">Uncharacterized protein</fullName>
    </submittedName>
</protein>
<sequence length="1582" mass="168909">MAGERTMFQNTTVFAGVGIGITNGTQPVEGPPNLDSGIHLRWANASIRGYPRFGHYLLRRPSRVGASKPISIATDQGQALITSTTTDTTRLRMPTADTNESQASNWFEFEFTDRSYIRQVDVLFTAGTTSGTTITAQADGEIVDESTVSPGTISRQTISVSTPGPYISTLRIEGDVDLITDVRLSSRTDTLDKGWEFVPGVDQPLSLPVAHDDYPATSAPSSLSAARTMARNRIAYGSASRFVAPEATTTADGTVAVTTDSSLVTGTNTSWTAELVGESLQLDGDIDAYTILTVIADDRLVLTRPYAGSDATAQPYVIRPDAFASIHDSLTSLVNGGSADGGMAARAVPQSIEETGTISRMSGSATVTGQGTAWADSLEGLSLQVAHPTTGTVVLTDGETTVEGIGTAWTAALEGAIFIVDGQRTRYEIAAVTDSAELELDRPYVGPQAARSTGGSGYTTYERAVTRIERVQSTTELELAHTHSGVDDTSDRSYRILGAMGDGDQPTGGGSVRLPVQYPYELLSVGSIDPALSQLLGMYWIDDTVETGREYDYLLVADFTGIVDLFIDAWGITGDDDDVATFQRFVRGLVAAAEYDYADAFLVSELVKGDTDPSPPSAPKGVQVYDLPESTATGTNRDRYAAGLTWALPHVDGRLPVDAPAAYYLWRTALGETPGESSPPEATYTPVGGAGSASNFLDAVDPILVTDDVTTETVPSWPTEAIYAVDGHRPAGWYSYRLNGSDIFGRHSPVSDPAPWLDHETGARTTHAVHPAATAYAVELRTRLPPPPPTGVTATVLDPQDPSSIDEAARAWWDANGEQVALRINWEWPAAFDAQAPDTDAFDCYVELGSLNSHAGRVNTVTQSADISRIETSLAHTRNPAVETTQALPPGAFAGAALHVAGSQFTIVDSGGGADLWVDIRTRAGPDGPLVPASDIECSIAVPPVYTRGTATVVDGTDVVRGSETDWVTAFDGQSFRLAVTGELYTVAAVESPTRLRLDRPYVAPPNRDDREAVAYAIDHPASTDYSEPTEWTHHVDDVSKSADRPSARSGGDRRYETTVPAPGATGGAFDPGVGPDERPVVHANVGVSARVDTVDGPLRGDVGGPAPVTRVHRDPPAPLVVPPLASELDWATRPDYSDTSYYTIRWERPPSGVNAHIYRTMDRTLFRVDWERRHDDDAFVLSAEQSTYFPVSLRGDDAGLVQRREEIVRRLGDDLAVGSFADAESVYETLEPDELQTLAALPGNEVAFTQLTTNPVSGATAPNVRGPDFEAGDPGPGTQPGVDGVPATMPVGDALCAYVDGFDGRSRNRYLYRVATVDDAHNRGTAFGDPTPPVQARDGVPPETPVITSVNAGHPDTTEPGDRQITLRWNSVQSPQLSSYHVYRTDDPDATRDIRLMTDAATLTVPLPADGDPLTTGKRDGAGVLWTDDDRDPGVEWYYRIVAKDDAGSVSAASSSVGSRSFDTTPPTPPTGTTAEWVHLGPDGTTQPYADPTPTGERWQSAISLTWDTPDDLRVLVEMAVEGPSSDFVRVSEWLTGESSYVAPLDDETLDYRVQLRVLDERGRQTTGTPVLVVAPGGESP</sequence>
<gene>
    <name evidence="2" type="ORF">HSB1_34260</name>
</gene>